<dbReference type="InterPro" id="IPR043519">
    <property type="entry name" value="NT_sf"/>
</dbReference>
<reference evidence="9 10" key="1">
    <citation type="journal article" date="2018" name="Gigascience">
        <title>Genomes of trombidid mites reveal novel predicted allergens and laterally-transferred genes associated with secondary metabolism.</title>
        <authorList>
            <person name="Dong X."/>
            <person name="Chaisiri K."/>
            <person name="Xia D."/>
            <person name="Armstrong S.D."/>
            <person name="Fang Y."/>
            <person name="Donnelly M.J."/>
            <person name="Kadowaki T."/>
            <person name="McGarry J.W."/>
            <person name="Darby A.C."/>
            <person name="Makepeace B.L."/>
        </authorList>
    </citation>
    <scope>NUCLEOTIDE SEQUENCE [LARGE SCALE GENOMIC DNA]</scope>
    <source>
        <strain evidence="9">UoL-UT</strain>
    </source>
</reference>
<dbReference type="FunFam" id="3.30.460.10:FF:000006">
    <property type="entry name" value="non-canonical poly(A) RNA polymerase PAPD5"/>
    <property type="match status" value="1"/>
</dbReference>
<dbReference type="FunFam" id="1.10.1410.10:FF:000003">
    <property type="entry name" value="non-canonical poly(A) RNA polymerase PAPD7"/>
    <property type="match status" value="1"/>
</dbReference>
<gene>
    <name evidence="9" type="ORF">B4U80_05108</name>
</gene>
<comment type="cofactor">
    <cofactor evidence="1">
        <name>Mn(2+)</name>
        <dbReference type="ChEBI" id="CHEBI:29035"/>
    </cofactor>
</comment>
<evidence type="ECO:0000256" key="1">
    <source>
        <dbReference type="ARBA" id="ARBA00001936"/>
    </source>
</evidence>
<sequence>MMDPNIGWFQPEHRSSSLQLYRSVCRENKEYKETNGSGFQPEFIPIDENHPQNVYNCSQLQNQNQALFGKRKRDNRASTYNLDGNLHLIKEFKGIPWRIKGHTYSPGVIGLHEEIQHFYDYMSPTREEHHIRSCVVERIKNVITNIWPQATVEIFGSFSTGLYLPTSDIDVMVIGKWDELPLFTLEKALLESKITDQESIKVLDKASVPIVKLIDKNTDIRVDISFNTNNGVKSVKLIKEYKKQYPNLPKLVLVLKQFLLERQLNEVFTGGISSYSLILMTVSFLQRHPRADACLPNANLGVLLLEFFELYGRCFNYYKVGIRVKGNGCYVPKADIERQMQDSGHRPSILCIEDPLNPSNDIGKSSYGVMNVKRAFDYAFLVLNQACGPTASAVDQTQSILGRIIRVTDEVVKYRQWIKDLMNSRSPISTNVPQLTFDVGNNNVGVVDEENETSSSASSVASENVSSLRPTLQQWLYKN</sequence>
<dbReference type="PANTHER" id="PTHR23092">
    <property type="entry name" value="POLY(A) RNA POLYMERASE"/>
    <property type="match status" value="1"/>
</dbReference>
<feature type="domain" description="Poly(A) RNA polymerase mitochondrial-like central palm" evidence="8">
    <location>
        <begin position="111"/>
        <end position="242"/>
    </location>
</feature>
<dbReference type="GO" id="GO:0031123">
    <property type="term" value="P:RNA 3'-end processing"/>
    <property type="evidence" value="ECO:0007669"/>
    <property type="project" value="TreeGrafter"/>
</dbReference>
<keyword evidence="10" id="KW-1185">Reference proteome</keyword>
<evidence type="ECO:0000256" key="2">
    <source>
        <dbReference type="ARBA" id="ARBA00008593"/>
    </source>
</evidence>
<keyword evidence="6" id="KW-0460">Magnesium</keyword>
<dbReference type="SUPFAM" id="SSF81631">
    <property type="entry name" value="PAP/OAS1 substrate-binding domain"/>
    <property type="match status" value="1"/>
</dbReference>
<dbReference type="GO" id="GO:0043634">
    <property type="term" value="P:polyadenylation-dependent ncRNA catabolic process"/>
    <property type="evidence" value="ECO:0007669"/>
    <property type="project" value="TreeGrafter"/>
</dbReference>
<dbReference type="PANTHER" id="PTHR23092:SF15">
    <property type="entry name" value="INACTIVE NON-CANONICAL POLY(A) RNA POLYMERASE PROTEIN TRF4-2-RELATED"/>
    <property type="match status" value="1"/>
</dbReference>
<evidence type="ECO:0000313" key="10">
    <source>
        <dbReference type="Proteomes" id="UP000288716"/>
    </source>
</evidence>
<dbReference type="GO" id="GO:0046872">
    <property type="term" value="F:metal ion binding"/>
    <property type="evidence" value="ECO:0007669"/>
    <property type="project" value="UniProtKB-KW"/>
</dbReference>
<evidence type="ECO:0000256" key="3">
    <source>
        <dbReference type="ARBA" id="ARBA00012388"/>
    </source>
</evidence>
<evidence type="ECO:0000313" key="9">
    <source>
        <dbReference type="EMBL" id="RWS31730.1"/>
    </source>
</evidence>
<evidence type="ECO:0000256" key="4">
    <source>
        <dbReference type="ARBA" id="ARBA00022679"/>
    </source>
</evidence>
<dbReference type="Gene3D" id="3.30.460.10">
    <property type="entry name" value="Beta Polymerase, domain 2"/>
    <property type="match status" value="1"/>
</dbReference>
<organism evidence="9 10">
    <name type="scientific">Leptotrombidium deliense</name>
    <dbReference type="NCBI Taxonomy" id="299467"/>
    <lineage>
        <taxon>Eukaryota</taxon>
        <taxon>Metazoa</taxon>
        <taxon>Ecdysozoa</taxon>
        <taxon>Arthropoda</taxon>
        <taxon>Chelicerata</taxon>
        <taxon>Arachnida</taxon>
        <taxon>Acari</taxon>
        <taxon>Acariformes</taxon>
        <taxon>Trombidiformes</taxon>
        <taxon>Prostigmata</taxon>
        <taxon>Anystina</taxon>
        <taxon>Parasitengona</taxon>
        <taxon>Trombiculoidea</taxon>
        <taxon>Trombiculidae</taxon>
        <taxon>Leptotrombidium</taxon>
    </lineage>
</organism>
<dbReference type="STRING" id="299467.A0A443SW46"/>
<dbReference type="SUPFAM" id="SSF81301">
    <property type="entry name" value="Nucleotidyltransferase"/>
    <property type="match status" value="1"/>
</dbReference>
<dbReference type="Gene3D" id="1.10.1410.10">
    <property type="match status" value="1"/>
</dbReference>
<evidence type="ECO:0000256" key="6">
    <source>
        <dbReference type="ARBA" id="ARBA00022842"/>
    </source>
</evidence>
<comment type="similarity">
    <text evidence="2">Belongs to the DNA polymerase type-B-like family.</text>
</comment>
<dbReference type="EMBL" id="NCKV01000078">
    <property type="protein sequence ID" value="RWS31730.1"/>
    <property type="molecule type" value="Genomic_DNA"/>
</dbReference>
<dbReference type="GO" id="GO:0031499">
    <property type="term" value="C:TRAMP complex"/>
    <property type="evidence" value="ECO:0007669"/>
    <property type="project" value="TreeGrafter"/>
</dbReference>
<dbReference type="CDD" id="cd05402">
    <property type="entry name" value="NT_PAP_TUTase"/>
    <property type="match status" value="1"/>
</dbReference>
<dbReference type="GO" id="GO:1990817">
    <property type="term" value="F:poly(A) RNA polymerase activity"/>
    <property type="evidence" value="ECO:0007669"/>
    <property type="project" value="UniProtKB-EC"/>
</dbReference>
<evidence type="ECO:0000259" key="8">
    <source>
        <dbReference type="Pfam" id="PF22600"/>
    </source>
</evidence>
<feature type="domain" description="PAP-associated" evidence="7">
    <location>
        <begin position="299"/>
        <end position="360"/>
    </location>
</feature>
<dbReference type="EC" id="2.7.7.19" evidence="3"/>
<dbReference type="InterPro" id="IPR002058">
    <property type="entry name" value="PAP_assoc"/>
</dbReference>
<dbReference type="Proteomes" id="UP000288716">
    <property type="component" value="Unassembled WGS sequence"/>
</dbReference>
<dbReference type="Pfam" id="PF03828">
    <property type="entry name" value="PAP_assoc"/>
    <property type="match status" value="1"/>
</dbReference>
<dbReference type="Pfam" id="PF22600">
    <property type="entry name" value="MTPAP-like_central"/>
    <property type="match status" value="1"/>
</dbReference>
<dbReference type="InterPro" id="IPR045862">
    <property type="entry name" value="Trf4-like"/>
</dbReference>
<evidence type="ECO:0000256" key="5">
    <source>
        <dbReference type="ARBA" id="ARBA00022723"/>
    </source>
</evidence>
<proteinExistence type="inferred from homology"/>
<protein>
    <recommendedName>
        <fullName evidence="3">polynucleotide adenylyltransferase</fullName>
        <ecNumber evidence="3">2.7.7.19</ecNumber>
    </recommendedName>
</protein>
<name>A0A443SW46_9ACAR</name>
<comment type="caution">
    <text evidence="9">The sequence shown here is derived from an EMBL/GenBank/DDBJ whole genome shotgun (WGS) entry which is preliminary data.</text>
</comment>
<dbReference type="AlphaFoldDB" id="A0A443SW46"/>
<evidence type="ECO:0000259" key="7">
    <source>
        <dbReference type="Pfam" id="PF03828"/>
    </source>
</evidence>
<accession>A0A443SW46</accession>
<dbReference type="OrthoDB" id="273917at2759"/>
<dbReference type="VEuPathDB" id="VectorBase:LDEU000310"/>
<dbReference type="InterPro" id="IPR054708">
    <property type="entry name" value="MTPAP-like_central"/>
</dbReference>
<keyword evidence="4" id="KW-0808">Transferase</keyword>
<dbReference type="GO" id="GO:0003729">
    <property type="term" value="F:mRNA binding"/>
    <property type="evidence" value="ECO:0007669"/>
    <property type="project" value="TreeGrafter"/>
</dbReference>
<dbReference type="GO" id="GO:0005730">
    <property type="term" value="C:nucleolus"/>
    <property type="evidence" value="ECO:0007669"/>
    <property type="project" value="TreeGrafter"/>
</dbReference>
<keyword evidence="5" id="KW-0479">Metal-binding</keyword>